<keyword evidence="4" id="KW-0862">Zinc</keyword>
<dbReference type="InterPro" id="IPR051013">
    <property type="entry name" value="MBL_superfamily_lactonases"/>
</dbReference>
<dbReference type="InterPro" id="IPR001279">
    <property type="entry name" value="Metallo-B-lactamas"/>
</dbReference>
<evidence type="ECO:0000259" key="5">
    <source>
        <dbReference type="SMART" id="SM00849"/>
    </source>
</evidence>
<evidence type="ECO:0000256" key="2">
    <source>
        <dbReference type="ARBA" id="ARBA00022723"/>
    </source>
</evidence>
<keyword evidence="3" id="KW-0378">Hydrolase</keyword>
<keyword evidence="2" id="KW-0479">Metal-binding</keyword>
<dbReference type="EMBL" id="MORL01000032">
    <property type="protein sequence ID" value="OIN55907.1"/>
    <property type="molecule type" value="Genomic_DNA"/>
</dbReference>
<protein>
    <recommendedName>
        <fullName evidence="5">Metallo-beta-lactamase domain-containing protein</fullName>
    </recommendedName>
</protein>
<evidence type="ECO:0000256" key="3">
    <source>
        <dbReference type="ARBA" id="ARBA00022801"/>
    </source>
</evidence>
<accession>A0A1S2VAY4</accession>
<dbReference type="OrthoDB" id="9802248at2"/>
<proteinExistence type="inferred from homology"/>
<dbReference type="PANTHER" id="PTHR42978">
    <property type="entry name" value="QUORUM-QUENCHING LACTONASE YTNP-RELATED-RELATED"/>
    <property type="match status" value="1"/>
</dbReference>
<dbReference type="InterPro" id="IPR036866">
    <property type="entry name" value="RibonucZ/Hydroxyglut_hydro"/>
</dbReference>
<dbReference type="GO" id="GO:0016787">
    <property type="term" value="F:hydrolase activity"/>
    <property type="evidence" value="ECO:0007669"/>
    <property type="project" value="UniProtKB-KW"/>
</dbReference>
<keyword evidence="7" id="KW-1185">Reference proteome</keyword>
<name>A0A1S2VAY4_9BACT</name>
<reference evidence="6 7" key="1">
    <citation type="submission" date="2016-10" db="EMBL/GenBank/DDBJ databases">
        <title>Arsenicibacter rosenii gen. nov., sp. nov., an efficient arsenic-methylating bacterium isolated from an arsenic-contaminated paddy soil.</title>
        <authorList>
            <person name="Huang K."/>
        </authorList>
    </citation>
    <scope>NUCLEOTIDE SEQUENCE [LARGE SCALE GENOMIC DNA]</scope>
    <source>
        <strain evidence="6 7">SM-1</strain>
    </source>
</reference>
<dbReference type="AlphaFoldDB" id="A0A1S2VAY4"/>
<dbReference type="RefSeq" id="WP_071506461.1">
    <property type="nucleotide sequence ID" value="NZ_MORL01000032.1"/>
</dbReference>
<dbReference type="SMART" id="SM00849">
    <property type="entry name" value="Lactamase_B"/>
    <property type="match status" value="1"/>
</dbReference>
<evidence type="ECO:0000256" key="1">
    <source>
        <dbReference type="ARBA" id="ARBA00007749"/>
    </source>
</evidence>
<dbReference type="SUPFAM" id="SSF56281">
    <property type="entry name" value="Metallo-hydrolase/oxidoreductase"/>
    <property type="match status" value="1"/>
</dbReference>
<comment type="caution">
    <text evidence="6">The sequence shown here is derived from an EMBL/GenBank/DDBJ whole genome shotgun (WGS) entry which is preliminary data.</text>
</comment>
<comment type="similarity">
    <text evidence="1">Belongs to the metallo-beta-lactamase superfamily.</text>
</comment>
<gene>
    <name evidence="6" type="ORF">BLX24_27540</name>
</gene>
<organism evidence="6 7">
    <name type="scientific">Arsenicibacter rosenii</name>
    <dbReference type="NCBI Taxonomy" id="1750698"/>
    <lineage>
        <taxon>Bacteria</taxon>
        <taxon>Pseudomonadati</taxon>
        <taxon>Bacteroidota</taxon>
        <taxon>Cytophagia</taxon>
        <taxon>Cytophagales</taxon>
        <taxon>Spirosomataceae</taxon>
        <taxon>Arsenicibacter</taxon>
    </lineage>
</organism>
<feature type="domain" description="Metallo-beta-lactamase" evidence="5">
    <location>
        <begin position="40"/>
        <end position="238"/>
    </location>
</feature>
<sequence length="249" mass="28276">MTIIPLREGTFSVDFSKIFLPFNSETDQLADRPPKSVAVAIQPFLVCVREDIVLLDTGLGTTDAGQMTLVRLLQEAGFGPEQVTKVVLSHLHKDHANGVGYFDEHDRFTMTFPNAAYYIQKREMTFARQQESNPSYNQRLLAALEKHPQVVWLEADEGRLSEQITFLVTKGHSPFHQVVWMQDAGQTAFFGADEVPQLGYLKRNLAYKNDFDGKQGMTLRKQWAVEAAAQQWQLLLYHDIKRATTVFIA</sequence>
<evidence type="ECO:0000256" key="4">
    <source>
        <dbReference type="ARBA" id="ARBA00022833"/>
    </source>
</evidence>
<evidence type="ECO:0000313" key="6">
    <source>
        <dbReference type="EMBL" id="OIN55907.1"/>
    </source>
</evidence>
<dbReference type="Pfam" id="PF00753">
    <property type="entry name" value="Lactamase_B"/>
    <property type="match status" value="1"/>
</dbReference>
<dbReference type="Gene3D" id="3.60.15.10">
    <property type="entry name" value="Ribonuclease Z/Hydroxyacylglutathione hydrolase-like"/>
    <property type="match status" value="1"/>
</dbReference>
<evidence type="ECO:0000313" key="7">
    <source>
        <dbReference type="Proteomes" id="UP000181790"/>
    </source>
</evidence>
<dbReference type="Proteomes" id="UP000181790">
    <property type="component" value="Unassembled WGS sequence"/>
</dbReference>
<dbReference type="GO" id="GO:0046872">
    <property type="term" value="F:metal ion binding"/>
    <property type="evidence" value="ECO:0007669"/>
    <property type="project" value="UniProtKB-KW"/>
</dbReference>
<dbReference type="PANTHER" id="PTHR42978:SF6">
    <property type="entry name" value="QUORUM-QUENCHING LACTONASE YTNP-RELATED"/>
    <property type="match status" value="1"/>
</dbReference>